<proteinExistence type="predicted"/>
<dbReference type="EMBL" id="CAADFY010000194">
    <property type="protein sequence ID" value="VFK60002.1"/>
    <property type="molecule type" value="Genomic_DNA"/>
</dbReference>
<protein>
    <submittedName>
        <fullName evidence="1">Uncharacterized protein</fullName>
    </submittedName>
</protein>
<gene>
    <name evidence="2" type="ORF">BECKTUN1418E_GA0071001_11835</name>
    <name evidence="1" type="ORF">BECKTUN1418F_GA0071002_11945</name>
</gene>
<accession>A0A451A1V5</accession>
<dbReference type="EMBL" id="CAADFV010000183">
    <property type="protein sequence ID" value="VFK68368.1"/>
    <property type="molecule type" value="Genomic_DNA"/>
</dbReference>
<sequence length="136" mass="15270">MGCYCTTTRRFLVFRTCSCWRLVGWASLRVPIIGLQTGLEMGTALGAFAHPSMRLQRIYFKFGCGFVVLCNSLSTIEMSECLRVVFAIHGDRVLSLRCSLVSQCLFDTQSNRTFPRSSLQAHVSLEETSLDEFAIV</sequence>
<evidence type="ECO:0000313" key="1">
    <source>
        <dbReference type="EMBL" id="VFK60002.1"/>
    </source>
</evidence>
<name>A0A451A1V5_9GAMM</name>
<evidence type="ECO:0000313" key="2">
    <source>
        <dbReference type="EMBL" id="VFK68368.1"/>
    </source>
</evidence>
<dbReference type="AlphaFoldDB" id="A0A451A1V5"/>
<reference evidence="1" key="1">
    <citation type="submission" date="2019-02" db="EMBL/GenBank/DDBJ databases">
        <authorList>
            <person name="Gruber-Vodicka R. H."/>
            <person name="Seah K. B. B."/>
        </authorList>
    </citation>
    <scope>NUCLEOTIDE SEQUENCE</scope>
    <source>
        <strain evidence="2">BECK_BY2</strain>
        <strain evidence="1">BECK_BY3</strain>
    </source>
</reference>
<organism evidence="1">
    <name type="scientific">Candidatus Kentrum sp. TUN</name>
    <dbReference type="NCBI Taxonomy" id="2126343"/>
    <lineage>
        <taxon>Bacteria</taxon>
        <taxon>Pseudomonadati</taxon>
        <taxon>Pseudomonadota</taxon>
        <taxon>Gammaproteobacteria</taxon>
        <taxon>Candidatus Kentrum</taxon>
    </lineage>
</organism>